<organism evidence="3 4">
    <name type="scientific">Volvox reticuliferus</name>
    <dbReference type="NCBI Taxonomy" id="1737510"/>
    <lineage>
        <taxon>Eukaryota</taxon>
        <taxon>Viridiplantae</taxon>
        <taxon>Chlorophyta</taxon>
        <taxon>core chlorophytes</taxon>
        <taxon>Chlorophyceae</taxon>
        <taxon>CS clade</taxon>
        <taxon>Chlamydomonadales</taxon>
        <taxon>Volvocaceae</taxon>
        <taxon>Volvox</taxon>
    </lineage>
</organism>
<accession>A0A8J4FM88</accession>
<evidence type="ECO:0000256" key="1">
    <source>
        <dbReference type="SAM" id="MobiDB-lite"/>
    </source>
</evidence>
<protein>
    <submittedName>
        <fullName evidence="3">Uncharacterized protein</fullName>
    </submittedName>
</protein>
<feature type="region of interest" description="Disordered" evidence="1">
    <location>
        <begin position="30"/>
        <end position="80"/>
    </location>
</feature>
<evidence type="ECO:0000313" key="2">
    <source>
        <dbReference type="EMBL" id="GIM01733.1"/>
    </source>
</evidence>
<comment type="caution">
    <text evidence="3">The sequence shown here is derived from an EMBL/GenBank/DDBJ whole genome shotgun (WGS) entry which is preliminary data.</text>
</comment>
<feature type="region of interest" description="Disordered" evidence="1">
    <location>
        <begin position="124"/>
        <end position="147"/>
    </location>
</feature>
<sequence>MRAPGALALRTDGTERLLVAVRAQAAARRMAAAVGPRDRMVAAAGPPESRRAHRKVGGGSGPQDAGRGPRVDGAGGTAAAARLEDMVREEDMVRHEAVAEGLQEAARGPEDSDCQEASAALLASWGPSCVRGHPVSRPDGKNERDKE</sequence>
<gene>
    <name evidence="2" type="ORF">Vretimale_6521</name>
    <name evidence="3" type="ORF">Vretimale_6524</name>
</gene>
<name>A0A8J4FM88_9CHLO</name>
<evidence type="ECO:0000313" key="4">
    <source>
        <dbReference type="Proteomes" id="UP000722791"/>
    </source>
</evidence>
<dbReference type="AlphaFoldDB" id="A0A8J4FM88"/>
<reference evidence="3" key="1">
    <citation type="journal article" date="2021" name="Proc. Natl. Acad. Sci. U.S.A.">
        <title>Three genomes in the algal genus Volvox reveal the fate of a haploid sex-determining region after a transition to homothallism.</title>
        <authorList>
            <person name="Yamamoto K."/>
            <person name="Hamaji T."/>
            <person name="Kawai-Toyooka H."/>
            <person name="Matsuzaki R."/>
            <person name="Takahashi F."/>
            <person name="Nishimura Y."/>
            <person name="Kawachi M."/>
            <person name="Noguchi H."/>
            <person name="Minakuchi Y."/>
            <person name="Umen J.G."/>
            <person name="Toyoda A."/>
            <person name="Nozaki H."/>
        </authorList>
    </citation>
    <scope>NUCLEOTIDE SEQUENCE</scope>
    <source>
        <strain evidence="3">NIES-3785</strain>
    </source>
</reference>
<dbReference type="Proteomes" id="UP000722791">
    <property type="component" value="Unassembled WGS sequence"/>
</dbReference>
<evidence type="ECO:0000313" key="3">
    <source>
        <dbReference type="EMBL" id="GIM01739.1"/>
    </source>
</evidence>
<proteinExistence type="predicted"/>
<feature type="compositionally biased region" description="Basic and acidic residues" evidence="1">
    <location>
        <begin position="136"/>
        <end position="147"/>
    </location>
</feature>
<dbReference type="EMBL" id="BNCQ01000010">
    <property type="protein sequence ID" value="GIM01733.1"/>
    <property type="molecule type" value="Genomic_DNA"/>
</dbReference>
<dbReference type="EMBL" id="BNCQ01000010">
    <property type="protein sequence ID" value="GIM01739.1"/>
    <property type="molecule type" value="Genomic_DNA"/>
</dbReference>